<name>A0ABQ4N1T7_9BACL</name>
<protein>
    <submittedName>
        <fullName evidence="3">Uncharacterized protein</fullName>
    </submittedName>
</protein>
<reference evidence="3 4" key="1">
    <citation type="submission" date="2021-04" db="EMBL/GenBank/DDBJ databases">
        <title>Draft genome sequence of Paenibacillus cisolokensis, LC2-13A.</title>
        <authorList>
            <person name="Uke A."/>
            <person name="Chhe C."/>
            <person name="Baramee S."/>
            <person name="Kosugi A."/>
        </authorList>
    </citation>
    <scope>NUCLEOTIDE SEQUENCE [LARGE SCALE GENOMIC DNA]</scope>
    <source>
        <strain evidence="3 4">LC2-13A</strain>
    </source>
</reference>
<dbReference type="Proteomes" id="UP000680304">
    <property type="component" value="Unassembled WGS sequence"/>
</dbReference>
<dbReference type="EMBL" id="BOVJ01000021">
    <property type="protein sequence ID" value="GIQ62141.1"/>
    <property type="molecule type" value="Genomic_DNA"/>
</dbReference>
<keyword evidence="1" id="KW-0175">Coiled coil</keyword>
<evidence type="ECO:0000256" key="2">
    <source>
        <dbReference type="SAM" id="MobiDB-lite"/>
    </source>
</evidence>
<accession>A0ABQ4N1T7</accession>
<comment type="caution">
    <text evidence="3">The sequence shown here is derived from an EMBL/GenBank/DDBJ whole genome shotgun (WGS) entry which is preliminary data.</text>
</comment>
<feature type="coiled-coil region" evidence="1">
    <location>
        <begin position="115"/>
        <end position="184"/>
    </location>
</feature>
<proteinExistence type="predicted"/>
<feature type="coiled-coil region" evidence="1">
    <location>
        <begin position="4"/>
        <end position="80"/>
    </location>
</feature>
<sequence length="333" mass="36815">MEARQQLLQEIGQLEQKQAELQSEIDTINASESIDREKYNKVRAELDEVQSRLEQKQSALKELTEKVETQVAEAQAQIAQSFEAITAGDQTVTLRELANGEAAYQILSVYFQQLYLDQAEKIASLQIEAAELRRKNAELEYALEDMTVKRDAAAEQLQEAQVEIKRLNDQVQELRTEIAIGARNAVKVVETNVTANLSELMRQYKESRPAIYDLEALDGKRSQYKAKLAETGEEITFGYLELGKYREVSAEEAESFRNQHKAQKAQLEADNTNDTALGGDLTPPAVTFPADSETAAGELAQGNTNGEVATAATLEERVARLEAAVFGKVGGAA</sequence>
<evidence type="ECO:0000313" key="4">
    <source>
        <dbReference type="Proteomes" id="UP000680304"/>
    </source>
</evidence>
<organism evidence="3 4">
    <name type="scientific">Paenibacillus cisolokensis</name>
    <dbReference type="NCBI Taxonomy" id="1658519"/>
    <lineage>
        <taxon>Bacteria</taxon>
        <taxon>Bacillati</taxon>
        <taxon>Bacillota</taxon>
        <taxon>Bacilli</taxon>
        <taxon>Bacillales</taxon>
        <taxon>Paenibacillaceae</taxon>
        <taxon>Paenibacillus</taxon>
    </lineage>
</organism>
<evidence type="ECO:0000313" key="3">
    <source>
        <dbReference type="EMBL" id="GIQ62141.1"/>
    </source>
</evidence>
<feature type="region of interest" description="Disordered" evidence="2">
    <location>
        <begin position="256"/>
        <end position="289"/>
    </location>
</feature>
<evidence type="ECO:0000256" key="1">
    <source>
        <dbReference type="SAM" id="Coils"/>
    </source>
</evidence>
<keyword evidence="4" id="KW-1185">Reference proteome</keyword>
<gene>
    <name evidence="3" type="ORF">PACILC2_07090</name>
</gene>
<dbReference type="SUPFAM" id="SSF75704">
    <property type="entry name" value="Mitotic arrest deficient-like 1, Mad1"/>
    <property type="match status" value="1"/>
</dbReference>